<dbReference type="Gene3D" id="3.30.750.80">
    <property type="entry name" value="RNA methyltransferase domain (HRMD) like"/>
    <property type="match status" value="1"/>
</dbReference>
<evidence type="ECO:0000256" key="3">
    <source>
        <dbReference type="ARBA" id="ARBA00022691"/>
    </source>
</evidence>
<dbReference type="Proteomes" id="UP000051955">
    <property type="component" value="Unassembled WGS sequence"/>
</dbReference>
<dbReference type="OrthoDB" id="9805492at2"/>
<comment type="caution">
    <text evidence="6">The sequence shown here is derived from an EMBL/GenBank/DDBJ whole genome shotgun (WGS) entry which is preliminary data.</text>
</comment>
<reference evidence="6 7" key="1">
    <citation type="journal article" date="2015" name="Genome Announc.">
        <title>Expanding the biotechnology potential of lactobacilli through comparative genomics of 213 strains and associated genera.</title>
        <authorList>
            <person name="Sun Z."/>
            <person name="Harris H.M."/>
            <person name="McCann A."/>
            <person name="Guo C."/>
            <person name="Argimon S."/>
            <person name="Zhang W."/>
            <person name="Yang X."/>
            <person name="Jeffery I.B."/>
            <person name="Cooney J.C."/>
            <person name="Kagawa T.F."/>
            <person name="Liu W."/>
            <person name="Song Y."/>
            <person name="Salvetti E."/>
            <person name="Wrobel A."/>
            <person name="Rasinkangas P."/>
            <person name="Parkhill J."/>
            <person name="Rea M.C."/>
            <person name="O'Sullivan O."/>
            <person name="Ritari J."/>
            <person name="Douillard F.P."/>
            <person name="Paul Ross R."/>
            <person name="Yang R."/>
            <person name="Briner A.E."/>
            <person name="Felis G.E."/>
            <person name="de Vos W.M."/>
            <person name="Barrangou R."/>
            <person name="Klaenhammer T.R."/>
            <person name="Caufield P.W."/>
            <person name="Cui Y."/>
            <person name="Zhang H."/>
            <person name="O'Toole P.W."/>
        </authorList>
    </citation>
    <scope>NUCLEOTIDE SEQUENCE [LARGE SCALE GENOMIC DNA]</scope>
    <source>
        <strain evidence="6 7">DSM 19394</strain>
    </source>
</reference>
<dbReference type="PANTHER" id="PTHR43042:SF3">
    <property type="entry name" value="RIBOSOMAL RNA LARGE SUBUNIT METHYLTRANSFERASE YWBD-RELATED"/>
    <property type="match status" value="1"/>
</dbReference>
<name>A0A0R1LTT6_9LACO</name>
<evidence type="ECO:0000256" key="1">
    <source>
        <dbReference type="ARBA" id="ARBA00022603"/>
    </source>
</evidence>
<dbReference type="Gene3D" id="2.30.130.10">
    <property type="entry name" value="PUA domain"/>
    <property type="match status" value="1"/>
</dbReference>
<dbReference type="InterPro" id="IPR036974">
    <property type="entry name" value="PUA_sf"/>
</dbReference>
<dbReference type="InterPro" id="IPR029063">
    <property type="entry name" value="SAM-dependent_MTases_sf"/>
</dbReference>
<dbReference type="RefSeq" id="WP_057800689.1">
    <property type="nucleotide sequence ID" value="NZ_AZDV01000003.1"/>
</dbReference>
<evidence type="ECO:0000256" key="2">
    <source>
        <dbReference type="ARBA" id="ARBA00022679"/>
    </source>
</evidence>
<dbReference type="PATRIC" id="fig|1423715.3.peg.1857"/>
<keyword evidence="1 6" id="KW-0489">Methyltransferase</keyword>
<dbReference type="GO" id="GO:0003723">
    <property type="term" value="F:RNA binding"/>
    <property type="evidence" value="ECO:0007669"/>
    <property type="project" value="InterPro"/>
</dbReference>
<keyword evidence="7" id="KW-1185">Reference proteome</keyword>
<dbReference type="SUPFAM" id="SSF88697">
    <property type="entry name" value="PUA domain-like"/>
    <property type="match status" value="1"/>
</dbReference>
<dbReference type="EMBL" id="AZDV01000003">
    <property type="protein sequence ID" value="KRK96321.1"/>
    <property type="molecule type" value="Genomic_DNA"/>
</dbReference>
<dbReference type="SUPFAM" id="SSF53335">
    <property type="entry name" value="S-adenosyl-L-methionine-dependent methyltransferases"/>
    <property type="match status" value="1"/>
</dbReference>
<dbReference type="PANTHER" id="PTHR43042">
    <property type="entry name" value="SAM-DEPENDENT METHYLTRANSFERASE"/>
    <property type="match status" value="1"/>
</dbReference>
<dbReference type="STRING" id="1423715.FD25_GL001809"/>
<feature type="domain" description="S-adenosylmethionine-dependent methyltransferase" evidence="4">
    <location>
        <begin position="171"/>
        <end position="329"/>
    </location>
</feature>
<dbReference type="Pfam" id="PF10672">
    <property type="entry name" value="Methyltrans_SAM"/>
    <property type="match status" value="1"/>
</dbReference>
<dbReference type="InterPro" id="IPR041532">
    <property type="entry name" value="RlmI-like_PUA"/>
</dbReference>
<sequence length="383" mass="42317">MKRIQVTGKSVRKFEDGYPVIALTDLENQQDFDDGAWVQLENHGHFVATAYFAKQHRGAGYVLSLRESDAIDERFFASKFRAANAKRVAINAQGAYRFFNDVGDGLGGLIVDAYPEQLFVFRWQNQALKRQARLIYAGFQKVMGKDVTILSVAPGQEKTQVITGALPKGPVTVVEDGVSYPVDLSVARPQLALEFRDVRAWAHDNSQQRRVLNLFSAETGVVTAAMVGGAIEAVTVDPNNRAATLTQAQLATNNFDQAAVEMRTMDVANYLDYAIKHGLTFDTVFINPPAFIRGKKRKFDLSQDLEGLIQQALQVTTSGSDVVITTTAPSYSLKRLRTTVNDAVEKYTGHVTVSTTFHSPDDFMTNDADRQSEVLKGIRLSVN</sequence>
<dbReference type="Gene3D" id="3.40.50.150">
    <property type="entry name" value="Vaccinia Virus protein VP39"/>
    <property type="match status" value="1"/>
</dbReference>
<dbReference type="Pfam" id="PF17785">
    <property type="entry name" value="PUA_3"/>
    <property type="match status" value="1"/>
</dbReference>
<evidence type="ECO:0000259" key="4">
    <source>
        <dbReference type="Pfam" id="PF10672"/>
    </source>
</evidence>
<feature type="domain" description="RlmI-like PUA" evidence="5">
    <location>
        <begin position="4"/>
        <end position="64"/>
    </location>
</feature>
<dbReference type="InterPro" id="IPR015947">
    <property type="entry name" value="PUA-like_sf"/>
</dbReference>
<keyword evidence="2 6" id="KW-0808">Transferase</keyword>
<organism evidence="6 7">
    <name type="scientific">Levilactobacillus acidifarinae DSM 19394 = JCM 15949</name>
    <dbReference type="NCBI Taxonomy" id="1423715"/>
    <lineage>
        <taxon>Bacteria</taxon>
        <taxon>Bacillati</taxon>
        <taxon>Bacillota</taxon>
        <taxon>Bacilli</taxon>
        <taxon>Lactobacillales</taxon>
        <taxon>Lactobacillaceae</taxon>
        <taxon>Levilactobacillus</taxon>
    </lineage>
</organism>
<dbReference type="InterPro" id="IPR019614">
    <property type="entry name" value="SAM-dep_methyl-trfase"/>
</dbReference>
<evidence type="ECO:0000259" key="5">
    <source>
        <dbReference type="Pfam" id="PF17785"/>
    </source>
</evidence>
<dbReference type="AlphaFoldDB" id="A0A0R1LTT6"/>
<proteinExistence type="predicted"/>
<evidence type="ECO:0000313" key="7">
    <source>
        <dbReference type="Proteomes" id="UP000051955"/>
    </source>
</evidence>
<dbReference type="GO" id="GO:0032259">
    <property type="term" value="P:methylation"/>
    <property type="evidence" value="ECO:0007669"/>
    <property type="project" value="UniProtKB-KW"/>
</dbReference>
<protein>
    <submittedName>
        <fullName evidence="6">SAM-dependent methyltransferase</fullName>
    </submittedName>
</protein>
<accession>A0A0R1LTT6</accession>
<dbReference type="GO" id="GO:0008168">
    <property type="term" value="F:methyltransferase activity"/>
    <property type="evidence" value="ECO:0007669"/>
    <property type="project" value="UniProtKB-KW"/>
</dbReference>
<evidence type="ECO:0000313" key="6">
    <source>
        <dbReference type="EMBL" id="KRK96321.1"/>
    </source>
</evidence>
<keyword evidence="3" id="KW-0949">S-adenosyl-L-methionine</keyword>
<gene>
    <name evidence="6" type="ORF">FD25_GL001809</name>
</gene>